<dbReference type="KEGG" id="sus:Acid_4877"/>
<feature type="compositionally biased region" description="Gly residues" evidence="1">
    <location>
        <begin position="422"/>
        <end position="480"/>
    </location>
</feature>
<proteinExistence type="predicted"/>
<feature type="chain" id="PRO_5004163386" description="DUF3300 domain-containing protein" evidence="2">
    <location>
        <begin position="23"/>
        <end position="480"/>
    </location>
</feature>
<dbReference type="PANTHER" id="PTHR40269">
    <property type="entry name" value="OUTER MEMBRANE PROTEIN-RELATED"/>
    <property type="match status" value="1"/>
</dbReference>
<dbReference type="eggNOG" id="COG3064">
    <property type="taxonomic scope" value="Bacteria"/>
</dbReference>
<dbReference type="FunCoup" id="Q01WX9">
    <property type="interactions" value="48"/>
</dbReference>
<feature type="region of interest" description="Disordered" evidence="1">
    <location>
        <begin position="306"/>
        <end position="480"/>
    </location>
</feature>
<feature type="compositionally biased region" description="Gly residues" evidence="1">
    <location>
        <begin position="349"/>
        <end position="373"/>
    </location>
</feature>
<evidence type="ECO:0000313" key="3">
    <source>
        <dbReference type="EMBL" id="ABJ85836.1"/>
    </source>
</evidence>
<name>Q01WX9_SOLUE</name>
<accession>Q01WX9</accession>
<evidence type="ECO:0000256" key="1">
    <source>
        <dbReference type="SAM" id="MobiDB-lite"/>
    </source>
</evidence>
<dbReference type="Pfam" id="PF11737">
    <property type="entry name" value="DUF3300"/>
    <property type="match status" value="1"/>
</dbReference>
<dbReference type="PANTHER" id="PTHR40269:SF1">
    <property type="entry name" value="OUTER MEMBRANE PROTEIN"/>
    <property type="match status" value="1"/>
</dbReference>
<dbReference type="EMBL" id="CP000473">
    <property type="protein sequence ID" value="ABJ85836.1"/>
    <property type="molecule type" value="Genomic_DNA"/>
</dbReference>
<dbReference type="HOGENOM" id="CLU_024625_4_0_0"/>
<dbReference type="InParanoid" id="Q01WX9"/>
<evidence type="ECO:0008006" key="4">
    <source>
        <dbReference type="Google" id="ProtNLM"/>
    </source>
</evidence>
<dbReference type="InterPro" id="IPR021728">
    <property type="entry name" value="DUF3300"/>
</dbReference>
<dbReference type="AlphaFoldDB" id="Q01WX9"/>
<organism evidence="3">
    <name type="scientific">Solibacter usitatus (strain Ellin6076)</name>
    <dbReference type="NCBI Taxonomy" id="234267"/>
    <lineage>
        <taxon>Bacteria</taxon>
        <taxon>Pseudomonadati</taxon>
        <taxon>Acidobacteriota</taxon>
        <taxon>Terriglobia</taxon>
        <taxon>Bryobacterales</taxon>
        <taxon>Solibacteraceae</taxon>
        <taxon>Candidatus Solibacter</taxon>
    </lineage>
</organism>
<feature type="compositionally biased region" description="Polar residues" evidence="1">
    <location>
        <begin position="318"/>
        <end position="331"/>
    </location>
</feature>
<evidence type="ECO:0000256" key="2">
    <source>
        <dbReference type="SAM" id="SignalP"/>
    </source>
</evidence>
<feature type="signal peptide" evidence="2">
    <location>
        <begin position="1"/>
        <end position="22"/>
    </location>
</feature>
<keyword evidence="2" id="KW-0732">Signal</keyword>
<reference evidence="3" key="1">
    <citation type="submission" date="2006-10" db="EMBL/GenBank/DDBJ databases">
        <title>Complete sequence of Solibacter usitatus Ellin6076.</title>
        <authorList>
            <consortium name="US DOE Joint Genome Institute"/>
            <person name="Copeland A."/>
            <person name="Lucas S."/>
            <person name="Lapidus A."/>
            <person name="Barry K."/>
            <person name="Detter J.C."/>
            <person name="Glavina del Rio T."/>
            <person name="Hammon N."/>
            <person name="Israni S."/>
            <person name="Dalin E."/>
            <person name="Tice H."/>
            <person name="Pitluck S."/>
            <person name="Thompson L.S."/>
            <person name="Brettin T."/>
            <person name="Bruce D."/>
            <person name="Han C."/>
            <person name="Tapia R."/>
            <person name="Gilna P."/>
            <person name="Schmutz J."/>
            <person name="Larimer F."/>
            <person name="Land M."/>
            <person name="Hauser L."/>
            <person name="Kyrpides N."/>
            <person name="Mikhailova N."/>
            <person name="Janssen P.H."/>
            <person name="Kuske C.R."/>
            <person name="Richardson P."/>
        </authorList>
    </citation>
    <scope>NUCLEOTIDE SEQUENCE</scope>
    <source>
        <strain evidence="3">Ellin6076</strain>
    </source>
</reference>
<dbReference type="OrthoDB" id="197257at2"/>
<gene>
    <name evidence="3" type="ordered locus">Acid_4877</name>
</gene>
<protein>
    <recommendedName>
        <fullName evidence="4">DUF3300 domain-containing protein</fullName>
    </recommendedName>
</protein>
<dbReference type="STRING" id="234267.Acid_4877"/>
<sequence precursor="true">MMTTRAISVLCVGLLIARHPYAYLQQPQPAGAPQGDSQKLLSPGQLESLVAPIALYPDPILSQVLVASTYPLEIVEAGRWLSQNSKLKDKALADAVAKQPWDASVQALVVLPDVLTRLDQNVGWTSDLGNAFLAQQNDVMDAIQRMRQRASAAGALQSTPQQTVTTTMSNNQPYIVIEPASPQVVYVPQYNPVAVWGPPPAYYPFPPIYYPPVSTGAVVAASAISFGVGMAVGAIWSGGGGWGGWGWNPGWGRGGNTVIVNNNFINNNRFNRVNVANGNRWVHNPVHRGAVPYTNRNVANRFQGGAAGAVRNPATRPTVGQTQQRLNQNGMANRGGMTGAGNANRLAPGAGGRGAIGQPGQNRPGGGGAGTPGQGNANRLAPGNAGRGAIGQPGQARPAQSRPAQPGMGNMPSRGGANRMGMPGGNPMGNRGMQGGGYRGGSGGMSRGGGMNRGGGGMSRGGGGFGGGGHRGGGGGGRRR</sequence>